<dbReference type="RefSeq" id="WP_169627028.1">
    <property type="nucleotide sequence ID" value="NZ_JABBNT010000007.1"/>
</dbReference>
<dbReference type="InterPro" id="IPR029069">
    <property type="entry name" value="HotDog_dom_sf"/>
</dbReference>
<dbReference type="Proteomes" id="UP000539372">
    <property type="component" value="Unassembled WGS sequence"/>
</dbReference>
<dbReference type="AlphaFoldDB" id="A0A7Y0E3L3"/>
<dbReference type="CDD" id="cd00586">
    <property type="entry name" value="4HBT"/>
    <property type="match status" value="1"/>
</dbReference>
<gene>
    <name evidence="1" type="ORF">HH303_19230</name>
</gene>
<reference evidence="1 2" key="1">
    <citation type="submission" date="2020-04" db="EMBL/GenBank/DDBJ databases">
        <title>Rhodospirillaceae bacterium KN72 isolated from deep sea.</title>
        <authorList>
            <person name="Zhang D.-C."/>
        </authorList>
    </citation>
    <scope>NUCLEOTIDE SEQUENCE [LARGE SCALE GENOMIC DNA]</scope>
    <source>
        <strain evidence="1 2">KN72</strain>
    </source>
</reference>
<protein>
    <submittedName>
        <fullName evidence="1">Acyl-CoA thioesterase</fullName>
    </submittedName>
</protein>
<comment type="caution">
    <text evidence="1">The sequence shown here is derived from an EMBL/GenBank/DDBJ whole genome shotgun (WGS) entry which is preliminary data.</text>
</comment>
<keyword evidence="2" id="KW-1185">Reference proteome</keyword>
<dbReference type="EMBL" id="JABBNT010000007">
    <property type="protein sequence ID" value="NMM46632.1"/>
    <property type="molecule type" value="Genomic_DNA"/>
</dbReference>
<evidence type="ECO:0000313" key="1">
    <source>
        <dbReference type="EMBL" id="NMM46632.1"/>
    </source>
</evidence>
<dbReference type="Pfam" id="PF13279">
    <property type="entry name" value="4HBT_2"/>
    <property type="match status" value="1"/>
</dbReference>
<organism evidence="1 2">
    <name type="scientific">Pacificispira spongiicola</name>
    <dbReference type="NCBI Taxonomy" id="2729598"/>
    <lineage>
        <taxon>Bacteria</taxon>
        <taxon>Pseudomonadati</taxon>
        <taxon>Pseudomonadota</taxon>
        <taxon>Alphaproteobacteria</taxon>
        <taxon>Rhodospirillales</taxon>
        <taxon>Rhodospirillaceae</taxon>
        <taxon>Pacificispira</taxon>
    </lineage>
</organism>
<dbReference type="GO" id="GO:0047617">
    <property type="term" value="F:fatty acyl-CoA hydrolase activity"/>
    <property type="evidence" value="ECO:0007669"/>
    <property type="project" value="TreeGrafter"/>
</dbReference>
<dbReference type="PANTHER" id="PTHR31793:SF2">
    <property type="entry name" value="BLR1345 PROTEIN"/>
    <property type="match status" value="1"/>
</dbReference>
<evidence type="ECO:0000313" key="2">
    <source>
        <dbReference type="Proteomes" id="UP000539372"/>
    </source>
</evidence>
<accession>A0A7Y0E3L3</accession>
<dbReference type="Gene3D" id="3.10.129.10">
    <property type="entry name" value="Hotdog Thioesterase"/>
    <property type="match status" value="1"/>
</dbReference>
<sequence length="154" mass="17273">MTENIDPVTAQGTIYADECDHMGHFNVAAYTRRFDEATWAMWSGLGLSVEVMERDRIGIAALESRLTYHKELFPGQTIRTRSRVITLGGKTAGFHHRMYLVEDRDGAEVETLSATCTYTVACLDRTARKARVWPDEIAARVKARVRPLEEGAPA</sequence>
<dbReference type="InterPro" id="IPR050563">
    <property type="entry name" value="4-hydroxybenzoyl-CoA_TE"/>
</dbReference>
<name>A0A7Y0E3L3_9PROT</name>
<dbReference type="PANTHER" id="PTHR31793">
    <property type="entry name" value="4-HYDROXYBENZOYL-COA THIOESTERASE FAMILY MEMBER"/>
    <property type="match status" value="1"/>
</dbReference>
<proteinExistence type="predicted"/>
<dbReference type="SUPFAM" id="SSF54637">
    <property type="entry name" value="Thioesterase/thiol ester dehydrase-isomerase"/>
    <property type="match status" value="1"/>
</dbReference>